<reference evidence="7" key="2">
    <citation type="submission" date="2021-01" db="EMBL/GenBank/DDBJ databases">
        <authorList>
            <person name="Schikora-Tamarit M.A."/>
        </authorList>
    </citation>
    <scope>NUCLEOTIDE SEQUENCE</scope>
    <source>
        <strain evidence="7">CBS6341</strain>
    </source>
</reference>
<keyword evidence="8" id="KW-1185">Reference proteome</keyword>
<evidence type="ECO:0000313" key="7">
    <source>
        <dbReference type="EMBL" id="KAH3673488.1"/>
    </source>
</evidence>
<feature type="transmembrane region" description="Helical" evidence="5">
    <location>
        <begin position="28"/>
        <end position="48"/>
    </location>
</feature>
<dbReference type="PANTHER" id="PTHR11863">
    <property type="entry name" value="STEROL DESATURASE"/>
    <property type="match status" value="1"/>
</dbReference>
<name>A0A9P8TBK6_9ASCO</name>
<comment type="caution">
    <text evidence="7">The sequence shown here is derived from an EMBL/GenBank/DDBJ whole genome shotgun (WGS) entry which is preliminary data.</text>
</comment>
<feature type="transmembrane region" description="Helical" evidence="5">
    <location>
        <begin position="115"/>
        <end position="143"/>
    </location>
</feature>
<evidence type="ECO:0000256" key="2">
    <source>
        <dbReference type="ARBA" id="ARBA00022692"/>
    </source>
</evidence>
<sequence length="314" mass="36982">MINSTESITQQYTLNPTSNLINGIPDNILALIAPVIAYWIYSLIFHIIDTFELAENYRIHPSEEELQRNKASRFDVLKDVIIQHIIQSIVGYIFVKYDNTNTDNELLPNFFNSSIQLIPIKLIPILLNYLIPFIKISIAFFFIDTWQYSLHKLMHMNKFLYKHFHSRHHRLYVPYAYGALYNDPLEGFCLDTLGTGLAALITSLTPREQIILYTFSTLKTVDDHCGYSLPFDPFQKIFPNNSIYHDIHHQQWGIKTNFSQPFFTFWDQIFNTRFKELDDNDGLNSKITLDKYHQYLLKREENKSLKKANKKLIE</sequence>
<dbReference type="InterPro" id="IPR050307">
    <property type="entry name" value="Sterol_Desaturase_Related"/>
</dbReference>
<evidence type="ECO:0000256" key="4">
    <source>
        <dbReference type="ARBA" id="ARBA00023136"/>
    </source>
</evidence>
<accession>A0A9P8TBK6</accession>
<keyword evidence="2 5" id="KW-0812">Transmembrane</keyword>
<dbReference type="GO" id="GO:0008610">
    <property type="term" value="P:lipid biosynthetic process"/>
    <property type="evidence" value="ECO:0007669"/>
    <property type="project" value="InterPro"/>
</dbReference>
<evidence type="ECO:0000259" key="6">
    <source>
        <dbReference type="Pfam" id="PF04116"/>
    </source>
</evidence>
<feature type="domain" description="Fatty acid hydroxylase" evidence="6">
    <location>
        <begin position="138"/>
        <end position="272"/>
    </location>
</feature>
<dbReference type="AlphaFoldDB" id="A0A9P8TBK6"/>
<dbReference type="OrthoDB" id="408954at2759"/>
<comment type="subcellular location">
    <subcellularLocation>
        <location evidence="1">Membrane</location>
    </subcellularLocation>
</comment>
<dbReference type="GO" id="GO:0016491">
    <property type="term" value="F:oxidoreductase activity"/>
    <property type="evidence" value="ECO:0007669"/>
    <property type="project" value="InterPro"/>
</dbReference>
<evidence type="ECO:0000256" key="3">
    <source>
        <dbReference type="ARBA" id="ARBA00022989"/>
    </source>
</evidence>
<dbReference type="InterPro" id="IPR006694">
    <property type="entry name" value="Fatty_acid_hydroxylase"/>
</dbReference>
<evidence type="ECO:0000256" key="1">
    <source>
        <dbReference type="ARBA" id="ARBA00004370"/>
    </source>
</evidence>
<protein>
    <recommendedName>
        <fullName evidence="6">Fatty acid hydroxylase domain-containing protein</fullName>
    </recommendedName>
</protein>
<organism evidence="7 8">
    <name type="scientific">Wickerhamomyces mucosus</name>
    <dbReference type="NCBI Taxonomy" id="1378264"/>
    <lineage>
        <taxon>Eukaryota</taxon>
        <taxon>Fungi</taxon>
        <taxon>Dikarya</taxon>
        <taxon>Ascomycota</taxon>
        <taxon>Saccharomycotina</taxon>
        <taxon>Saccharomycetes</taxon>
        <taxon>Phaffomycetales</taxon>
        <taxon>Wickerhamomycetaceae</taxon>
        <taxon>Wickerhamomyces</taxon>
    </lineage>
</organism>
<keyword evidence="4 5" id="KW-0472">Membrane</keyword>
<dbReference type="EMBL" id="JAEUBF010000974">
    <property type="protein sequence ID" value="KAH3673488.1"/>
    <property type="molecule type" value="Genomic_DNA"/>
</dbReference>
<evidence type="ECO:0000256" key="5">
    <source>
        <dbReference type="SAM" id="Phobius"/>
    </source>
</evidence>
<dbReference type="Proteomes" id="UP000769528">
    <property type="component" value="Unassembled WGS sequence"/>
</dbReference>
<dbReference type="GO" id="GO:0005506">
    <property type="term" value="F:iron ion binding"/>
    <property type="evidence" value="ECO:0007669"/>
    <property type="project" value="InterPro"/>
</dbReference>
<evidence type="ECO:0000313" key="8">
    <source>
        <dbReference type="Proteomes" id="UP000769528"/>
    </source>
</evidence>
<reference evidence="7" key="1">
    <citation type="journal article" date="2021" name="Open Biol.">
        <title>Shared evolutionary footprints suggest mitochondrial oxidative damage underlies multiple complex I losses in fungi.</title>
        <authorList>
            <person name="Schikora-Tamarit M.A."/>
            <person name="Marcet-Houben M."/>
            <person name="Nosek J."/>
            <person name="Gabaldon T."/>
        </authorList>
    </citation>
    <scope>NUCLEOTIDE SEQUENCE</scope>
    <source>
        <strain evidence="7">CBS6341</strain>
    </source>
</reference>
<gene>
    <name evidence="7" type="ORF">WICMUC_003594</name>
</gene>
<keyword evidence="3 5" id="KW-1133">Transmembrane helix</keyword>
<dbReference type="GO" id="GO:0016020">
    <property type="term" value="C:membrane"/>
    <property type="evidence" value="ECO:0007669"/>
    <property type="project" value="UniProtKB-SubCell"/>
</dbReference>
<dbReference type="Pfam" id="PF04116">
    <property type="entry name" value="FA_hydroxylase"/>
    <property type="match status" value="1"/>
</dbReference>
<proteinExistence type="predicted"/>